<evidence type="ECO:0000256" key="2">
    <source>
        <dbReference type="ARBA" id="ARBA00023125"/>
    </source>
</evidence>
<dbReference type="PANTHER" id="PTHR30363:SF44">
    <property type="entry name" value="AGA OPERON TRANSCRIPTIONAL REPRESSOR-RELATED"/>
    <property type="match status" value="1"/>
</dbReference>
<dbReference type="AlphaFoldDB" id="A0A154IKE3"/>
<keyword evidence="2" id="KW-0238">DNA-binding</keyword>
<keyword evidence="3" id="KW-0804">Transcription</keyword>
<dbReference type="SUPFAM" id="SSF46785">
    <property type="entry name" value="Winged helix' DNA-binding domain"/>
    <property type="match status" value="1"/>
</dbReference>
<dbReference type="PROSITE" id="PS51000">
    <property type="entry name" value="HTH_DEOR_2"/>
    <property type="match status" value="1"/>
</dbReference>
<dbReference type="PROSITE" id="PS00894">
    <property type="entry name" value="HTH_DEOR_1"/>
    <property type="match status" value="1"/>
</dbReference>
<dbReference type="InterPro" id="IPR018356">
    <property type="entry name" value="Tscrpt_reg_HTH_DeoR_CS"/>
</dbReference>
<dbReference type="SUPFAM" id="SSF100950">
    <property type="entry name" value="NagB/RpiA/CoA transferase-like"/>
    <property type="match status" value="1"/>
</dbReference>
<evidence type="ECO:0000256" key="1">
    <source>
        <dbReference type="ARBA" id="ARBA00023015"/>
    </source>
</evidence>
<organism evidence="5">
    <name type="scientific">Rhizobium leguminosarum</name>
    <dbReference type="NCBI Taxonomy" id="384"/>
    <lineage>
        <taxon>Bacteria</taxon>
        <taxon>Pseudomonadati</taxon>
        <taxon>Pseudomonadota</taxon>
        <taxon>Alphaproteobacteria</taxon>
        <taxon>Hyphomicrobiales</taxon>
        <taxon>Rhizobiaceae</taxon>
        <taxon>Rhizobium/Agrobacterium group</taxon>
        <taxon>Rhizobium</taxon>
    </lineage>
</organism>
<dbReference type="EMBL" id="LVYU01000090">
    <property type="protein sequence ID" value="KZB00588.1"/>
    <property type="molecule type" value="Genomic_DNA"/>
</dbReference>
<dbReference type="SMART" id="SM01134">
    <property type="entry name" value="DeoRC"/>
    <property type="match status" value="1"/>
</dbReference>
<evidence type="ECO:0000256" key="3">
    <source>
        <dbReference type="ARBA" id="ARBA00023163"/>
    </source>
</evidence>
<dbReference type="SMART" id="SM00420">
    <property type="entry name" value="HTH_DEOR"/>
    <property type="match status" value="1"/>
</dbReference>
<dbReference type="Pfam" id="PF08220">
    <property type="entry name" value="HTH_DeoR"/>
    <property type="match status" value="1"/>
</dbReference>
<accession>A0A154IKE3</accession>
<name>A0A154IKE3_RHILE</name>
<dbReference type="PRINTS" id="PR00037">
    <property type="entry name" value="HTHLACR"/>
</dbReference>
<sequence length="254" mass="28591">MTDHPQARLQHILEELAKHGRVTVKELAAEFSVSPETVRRDLKQLEMEGHLRCIYGGGVTPRRDADQPISQRMRVNAREKAKIATLAARELRDHSKIFLDSGTTMLALSRYLVDRPLINIYTNSLDIIQTLSGVESNNVVAVGGVLRPSYRAFLGTDTLNVIREHLFDIAFVSAVTVDVNLGFMDLGEDEALVRRALRRHAKQVVMLADSSKFGRQGNFCTYNFRDVDLLITDAPPRTDFLEKLEEAQVKVIYA</sequence>
<gene>
    <name evidence="5" type="ORF">A4A59_02430</name>
</gene>
<dbReference type="GO" id="GO:0003677">
    <property type="term" value="F:DNA binding"/>
    <property type="evidence" value="ECO:0007669"/>
    <property type="project" value="UniProtKB-KW"/>
</dbReference>
<keyword evidence="1" id="KW-0805">Transcription regulation</keyword>
<dbReference type="PANTHER" id="PTHR30363">
    <property type="entry name" value="HTH-TYPE TRANSCRIPTIONAL REGULATOR SRLR-RELATED"/>
    <property type="match status" value="1"/>
</dbReference>
<dbReference type="RefSeq" id="WP_062942058.1">
    <property type="nucleotide sequence ID" value="NZ_CP171845.1"/>
</dbReference>
<evidence type="ECO:0000313" key="5">
    <source>
        <dbReference type="EMBL" id="KZB00588.1"/>
    </source>
</evidence>
<reference evidence="5" key="1">
    <citation type="submission" date="2016-03" db="EMBL/GenBank/DDBJ databases">
        <title>Microsymbionts genomes from the relict species Vavilovia formosa.</title>
        <authorList>
            <person name="Chirak E."/>
            <person name="Kimeklis A."/>
            <person name="Kopat V."/>
            <person name="Andronov E."/>
        </authorList>
    </citation>
    <scope>NUCLEOTIDE SEQUENCE [LARGE SCALE GENOMIC DNA]</scope>
    <source>
        <strain evidence="5">Vaf12</strain>
    </source>
</reference>
<dbReference type="InterPro" id="IPR036390">
    <property type="entry name" value="WH_DNA-bd_sf"/>
</dbReference>
<dbReference type="InterPro" id="IPR014036">
    <property type="entry name" value="DeoR-like_C"/>
</dbReference>
<feature type="domain" description="HTH deoR-type" evidence="4">
    <location>
        <begin position="5"/>
        <end position="60"/>
    </location>
</feature>
<comment type="caution">
    <text evidence="5">The sequence shown here is derived from an EMBL/GenBank/DDBJ whole genome shotgun (WGS) entry which is preliminary data.</text>
</comment>
<dbReference type="Gene3D" id="1.10.10.10">
    <property type="entry name" value="Winged helix-like DNA-binding domain superfamily/Winged helix DNA-binding domain"/>
    <property type="match status" value="1"/>
</dbReference>
<dbReference type="Pfam" id="PF00455">
    <property type="entry name" value="DeoRC"/>
    <property type="match status" value="1"/>
</dbReference>
<dbReference type="InterPro" id="IPR037171">
    <property type="entry name" value="NagB/RpiA_transferase-like"/>
</dbReference>
<protein>
    <submittedName>
        <fullName evidence="5">DeoR family transcriptional regulator</fullName>
    </submittedName>
</protein>
<evidence type="ECO:0000259" key="4">
    <source>
        <dbReference type="PROSITE" id="PS51000"/>
    </source>
</evidence>
<dbReference type="InterPro" id="IPR050313">
    <property type="entry name" value="Carb_Metab_HTH_regulators"/>
</dbReference>
<proteinExistence type="predicted"/>
<dbReference type="Gene3D" id="3.40.50.1360">
    <property type="match status" value="1"/>
</dbReference>
<dbReference type="GO" id="GO:0003700">
    <property type="term" value="F:DNA-binding transcription factor activity"/>
    <property type="evidence" value="ECO:0007669"/>
    <property type="project" value="InterPro"/>
</dbReference>
<dbReference type="InterPro" id="IPR036388">
    <property type="entry name" value="WH-like_DNA-bd_sf"/>
</dbReference>
<dbReference type="InterPro" id="IPR001034">
    <property type="entry name" value="DeoR_HTH"/>
</dbReference>